<dbReference type="Proteomes" id="UP000199494">
    <property type="component" value="Unassembled WGS sequence"/>
</dbReference>
<accession>A0A1G6Z3C6</accession>
<dbReference type="SUPFAM" id="SSF56747">
    <property type="entry name" value="Prim-pol domain"/>
    <property type="match status" value="1"/>
</dbReference>
<evidence type="ECO:0000313" key="1">
    <source>
        <dbReference type="EMBL" id="SDD96773.1"/>
    </source>
</evidence>
<dbReference type="InterPro" id="IPR015330">
    <property type="entry name" value="DNA_primase/pol_bifunc_N"/>
</dbReference>
<dbReference type="AlphaFoldDB" id="A0A1G6Z3C6"/>
<sequence>MSPPTTMRPTSSPSQTSPPRRLMRVAMEIARAGHFVFPLWPRSKKPAVKDWEHAATRDPDGIREWWASLPWNVGIACGPSGLHVIDLDDAHGHEPPEKWAGARHGSDVLARLAKDVGEPYPSHTYTVQSPTGGVHLYFRAPDEPELRPTVARLGWRIDTRGAGGYIIAAGSVRAEGLYVALNCAPIAPLPDWLVTRLTPPPQPDPAEFVPRQDRHNVGELARADAYLARVADNVARARSGERRDTLNKAAFTLGRLVAGGDVAEGDARAALHEAAAHHDGIDGWTTAEAEKTITDALIDGGRYPRRLDDQS</sequence>
<dbReference type="EMBL" id="FMZE01000015">
    <property type="protein sequence ID" value="SDD96773.1"/>
    <property type="molecule type" value="Genomic_DNA"/>
</dbReference>
<name>A0A1G6Z3C6_9PSEU</name>
<evidence type="ECO:0000313" key="2">
    <source>
        <dbReference type="Proteomes" id="UP000199494"/>
    </source>
</evidence>
<dbReference type="Gene3D" id="3.30.720.160">
    <property type="entry name" value="Bifunctional DNA primase/polymerase, N-terminal"/>
    <property type="match status" value="1"/>
</dbReference>
<dbReference type="Pfam" id="PF09250">
    <property type="entry name" value="Prim-Pol"/>
    <property type="match status" value="1"/>
</dbReference>
<organism evidence="1 2">
    <name type="scientific">Prauserella marina</name>
    <dbReference type="NCBI Taxonomy" id="530584"/>
    <lineage>
        <taxon>Bacteria</taxon>
        <taxon>Bacillati</taxon>
        <taxon>Actinomycetota</taxon>
        <taxon>Actinomycetes</taxon>
        <taxon>Pseudonocardiales</taxon>
        <taxon>Pseudonocardiaceae</taxon>
        <taxon>Prauserella</taxon>
    </lineage>
</organism>
<dbReference type="STRING" id="530584.SAMN05421630_11584"/>
<gene>
    <name evidence="1" type="ORF">SAMN05421630_11584</name>
</gene>
<reference evidence="1 2" key="1">
    <citation type="submission" date="2016-10" db="EMBL/GenBank/DDBJ databases">
        <authorList>
            <person name="de Groot N.N."/>
        </authorList>
    </citation>
    <scope>NUCLEOTIDE SEQUENCE [LARGE SCALE GENOMIC DNA]</scope>
    <source>
        <strain evidence="1 2">CGMCC 4.5506</strain>
    </source>
</reference>
<keyword evidence="2" id="KW-1185">Reference proteome</keyword>
<dbReference type="SMART" id="SM00943">
    <property type="entry name" value="Prim-Pol"/>
    <property type="match status" value="1"/>
</dbReference>
<dbReference type="CDD" id="cd04859">
    <property type="entry name" value="Prim_Pol"/>
    <property type="match status" value="1"/>
</dbReference>
<protein>
    <submittedName>
        <fullName evidence="1">Bifunctional DNA primase/polymerase, N-terminal</fullName>
    </submittedName>
</protein>
<proteinExistence type="predicted"/>